<sequence length="310" mass="34144">MVSAVSLVPPFHLPRWFTCLPLPSDKENSIFANYASGINFDKYDNILVTVSGDNPPQAIMTFDEAALCETLSWNVGKSGYVKPAPVIKYSIPITMAGMAADFLKTDYLFLPVVQVGGACSDVEQNVVQVTKSSKRDMLMDVLKTTGTECTMVFVETKRKADFIAGFLCQENISTTSKHGDWEQLEKGAGPCRLPHWEVPCPGGHLCHRQRPGHRTLNFDLPSSIDEYVHRIGRTGQCGNTGRAMSFFDPEADTPLARSLVKVLSGAQQEVPLWLEELAEGAHVTTGIKPRWKGFASTDTRKVCASIQFDI</sequence>
<accession>A0AAD7T0E7</accession>
<protein>
    <recommendedName>
        <fullName evidence="1">Helicase C-terminal domain-containing protein</fullName>
    </recommendedName>
</protein>
<evidence type="ECO:0000313" key="3">
    <source>
        <dbReference type="Proteomes" id="UP001221898"/>
    </source>
</evidence>
<dbReference type="Gene3D" id="3.40.50.300">
    <property type="entry name" value="P-loop containing nucleotide triphosphate hydrolases"/>
    <property type="match status" value="2"/>
</dbReference>
<dbReference type="EMBL" id="JAINUG010000020">
    <property type="protein sequence ID" value="KAJ8412058.1"/>
    <property type="molecule type" value="Genomic_DNA"/>
</dbReference>
<proteinExistence type="predicted"/>
<reference evidence="2" key="1">
    <citation type="journal article" date="2023" name="Science">
        <title>Genome structures resolve the early diversification of teleost fishes.</title>
        <authorList>
            <person name="Parey E."/>
            <person name="Louis A."/>
            <person name="Montfort J."/>
            <person name="Bouchez O."/>
            <person name="Roques C."/>
            <person name="Iampietro C."/>
            <person name="Lluch J."/>
            <person name="Castinel A."/>
            <person name="Donnadieu C."/>
            <person name="Desvignes T."/>
            <person name="Floi Bucao C."/>
            <person name="Jouanno E."/>
            <person name="Wen M."/>
            <person name="Mejri S."/>
            <person name="Dirks R."/>
            <person name="Jansen H."/>
            <person name="Henkel C."/>
            <person name="Chen W.J."/>
            <person name="Zahm M."/>
            <person name="Cabau C."/>
            <person name="Klopp C."/>
            <person name="Thompson A.W."/>
            <person name="Robinson-Rechavi M."/>
            <person name="Braasch I."/>
            <person name="Lecointre G."/>
            <person name="Bobe J."/>
            <person name="Postlethwait J.H."/>
            <person name="Berthelot C."/>
            <person name="Roest Crollius H."/>
            <person name="Guiguen Y."/>
        </authorList>
    </citation>
    <scope>NUCLEOTIDE SEQUENCE</scope>
    <source>
        <strain evidence="2">NC1722</strain>
    </source>
</reference>
<dbReference type="SUPFAM" id="SSF52540">
    <property type="entry name" value="P-loop containing nucleoside triphosphate hydrolases"/>
    <property type="match status" value="1"/>
</dbReference>
<dbReference type="AlphaFoldDB" id="A0AAD7T0E7"/>
<dbReference type="InterPro" id="IPR027417">
    <property type="entry name" value="P-loop_NTPase"/>
</dbReference>
<dbReference type="Proteomes" id="UP001221898">
    <property type="component" value="Unassembled WGS sequence"/>
</dbReference>
<gene>
    <name evidence="2" type="ORF">AAFF_G00143250</name>
</gene>
<keyword evidence="3" id="KW-1185">Reference proteome</keyword>
<evidence type="ECO:0000313" key="2">
    <source>
        <dbReference type="EMBL" id="KAJ8412058.1"/>
    </source>
</evidence>
<dbReference type="InterPro" id="IPR001650">
    <property type="entry name" value="Helicase_C-like"/>
</dbReference>
<dbReference type="PROSITE" id="PS51194">
    <property type="entry name" value="HELICASE_CTER"/>
    <property type="match status" value="1"/>
</dbReference>
<evidence type="ECO:0000259" key="1">
    <source>
        <dbReference type="PROSITE" id="PS51194"/>
    </source>
</evidence>
<comment type="caution">
    <text evidence="2">The sequence shown here is derived from an EMBL/GenBank/DDBJ whole genome shotgun (WGS) entry which is preliminary data.</text>
</comment>
<name>A0AAD7T0E7_9TELE</name>
<feature type="domain" description="Helicase C-terminal" evidence="1">
    <location>
        <begin position="121"/>
        <end position="278"/>
    </location>
</feature>
<organism evidence="2 3">
    <name type="scientific">Aldrovandia affinis</name>
    <dbReference type="NCBI Taxonomy" id="143900"/>
    <lineage>
        <taxon>Eukaryota</taxon>
        <taxon>Metazoa</taxon>
        <taxon>Chordata</taxon>
        <taxon>Craniata</taxon>
        <taxon>Vertebrata</taxon>
        <taxon>Euteleostomi</taxon>
        <taxon>Actinopterygii</taxon>
        <taxon>Neopterygii</taxon>
        <taxon>Teleostei</taxon>
        <taxon>Notacanthiformes</taxon>
        <taxon>Halosauridae</taxon>
        <taxon>Aldrovandia</taxon>
    </lineage>
</organism>
<dbReference type="PANTHER" id="PTHR47958">
    <property type="entry name" value="ATP-DEPENDENT RNA HELICASE DBP3"/>
    <property type="match status" value="1"/>
</dbReference>